<reference evidence="2" key="1">
    <citation type="submission" date="2014-12" db="EMBL/GenBank/DDBJ databases">
        <title>Insight into the proteome of Arion vulgaris.</title>
        <authorList>
            <person name="Aradska J."/>
            <person name="Bulat T."/>
            <person name="Smidak R."/>
            <person name="Sarate P."/>
            <person name="Gangsoo J."/>
            <person name="Sialana F."/>
            <person name="Bilban M."/>
            <person name="Lubec G."/>
        </authorList>
    </citation>
    <scope>NUCLEOTIDE SEQUENCE</scope>
    <source>
        <tissue evidence="2">Skin</tissue>
    </source>
</reference>
<feature type="non-terminal residue" evidence="2">
    <location>
        <position position="1"/>
    </location>
</feature>
<evidence type="ECO:0000313" key="2">
    <source>
        <dbReference type="EMBL" id="CEK53992.1"/>
    </source>
</evidence>
<dbReference type="EMBL" id="HACG01007127">
    <property type="protein sequence ID" value="CEK53992.1"/>
    <property type="molecule type" value="Transcribed_RNA"/>
</dbReference>
<protein>
    <submittedName>
        <fullName evidence="2">Uncharacterized protein</fullName>
    </submittedName>
</protein>
<gene>
    <name evidence="2" type="primary">ORF21720</name>
</gene>
<proteinExistence type="predicted"/>
<evidence type="ECO:0000256" key="1">
    <source>
        <dbReference type="SAM" id="Phobius"/>
    </source>
</evidence>
<name>A0A0B6YCJ0_9EUPU</name>
<keyword evidence="1" id="KW-0472">Membrane</keyword>
<feature type="transmembrane region" description="Helical" evidence="1">
    <location>
        <begin position="6"/>
        <end position="25"/>
    </location>
</feature>
<sequence length="74" mass="8569">GTFLGLNPRIWTILVVAGLSFLIFYRCVSDLNKQLTFLGNSRFKLEKAVTKLQLDNIEMTRRHLSFATDQHEIE</sequence>
<keyword evidence="1" id="KW-1133">Transmembrane helix</keyword>
<keyword evidence="1" id="KW-0812">Transmembrane</keyword>
<organism evidence="2">
    <name type="scientific">Arion vulgaris</name>
    <dbReference type="NCBI Taxonomy" id="1028688"/>
    <lineage>
        <taxon>Eukaryota</taxon>
        <taxon>Metazoa</taxon>
        <taxon>Spiralia</taxon>
        <taxon>Lophotrochozoa</taxon>
        <taxon>Mollusca</taxon>
        <taxon>Gastropoda</taxon>
        <taxon>Heterobranchia</taxon>
        <taxon>Euthyneura</taxon>
        <taxon>Panpulmonata</taxon>
        <taxon>Eupulmonata</taxon>
        <taxon>Stylommatophora</taxon>
        <taxon>Helicina</taxon>
        <taxon>Arionoidea</taxon>
        <taxon>Arionidae</taxon>
        <taxon>Arion</taxon>
    </lineage>
</organism>
<feature type="non-terminal residue" evidence="2">
    <location>
        <position position="74"/>
    </location>
</feature>
<dbReference type="AlphaFoldDB" id="A0A0B6YCJ0"/>
<accession>A0A0B6YCJ0</accession>